<dbReference type="Proteomes" id="UP000183339">
    <property type="component" value="Unassembled WGS sequence"/>
</dbReference>
<proteinExistence type="predicted"/>
<gene>
    <name evidence="2" type="ORF">SAMN05216412_1017</name>
</gene>
<organism evidence="2 3">
    <name type="scientific">Nitrosospira multiformis</name>
    <dbReference type="NCBI Taxonomy" id="1231"/>
    <lineage>
        <taxon>Bacteria</taxon>
        <taxon>Pseudomonadati</taxon>
        <taxon>Pseudomonadota</taxon>
        <taxon>Betaproteobacteria</taxon>
        <taxon>Nitrosomonadales</taxon>
        <taxon>Nitrosomonadaceae</taxon>
        <taxon>Nitrosospira</taxon>
    </lineage>
</organism>
<feature type="region of interest" description="Disordered" evidence="1">
    <location>
        <begin position="16"/>
        <end position="76"/>
    </location>
</feature>
<accession>A0A1H9Y2N5</accession>
<sequence>MTLDMSALKAFVLLQGDPGRHFPSTGMYQPFRLRRMENRGNTPGKQKYAEGDHDQRRGREKGEMQHSGRKAASNYN</sequence>
<protein>
    <submittedName>
        <fullName evidence="2">Uncharacterized protein</fullName>
    </submittedName>
</protein>
<evidence type="ECO:0000313" key="3">
    <source>
        <dbReference type="Proteomes" id="UP000183339"/>
    </source>
</evidence>
<feature type="compositionally biased region" description="Basic and acidic residues" evidence="1">
    <location>
        <begin position="47"/>
        <end position="66"/>
    </location>
</feature>
<name>A0A1H9Y2N5_9PROT</name>
<dbReference type="AlphaFoldDB" id="A0A1H9Y2N5"/>
<dbReference type="EMBL" id="FOHI01000001">
    <property type="protein sequence ID" value="SES63090.1"/>
    <property type="molecule type" value="Genomic_DNA"/>
</dbReference>
<evidence type="ECO:0000313" key="2">
    <source>
        <dbReference type="EMBL" id="SES63090.1"/>
    </source>
</evidence>
<reference evidence="2 3" key="1">
    <citation type="submission" date="2016-10" db="EMBL/GenBank/DDBJ databases">
        <authorList>
            <person name="de Groot N.N."/>
        </authorList>
    </citation>
    <scope>NUCLEOTIDE SEQUENCE [LARGE SCALE GENOMIC DNA]</scope>
    <source>
        <strain evidence="2 3">Nl7</strain>
    </source>
</reference>
<evidence type="ECO:0000256" key="1">
    <source>
        <dbReference type="SAM" id="MobiDB-lite"/>
    </source>
</evidence>